<dbReference type="AlphaFoldDB" id="A0A0D2M1T1"/>
<evidence type="ECO:0000313" key="2">
    <source>
        <dbReference type="Proteomes" id="UP000054270"/>
    </source>
</evidence>
<gene>
    <name evidence="1" type="ORF">HYPSUDRAFT_206464</name>
</gene>
<keyword evidence="2" id="KW-1185">Reference proteome</keyword>
<organism evidence="1 2">
    <name type="scientific">Hypholoma sublateritium (strain FD-334 SS-4)</name>
    <dbReference type="NCBI Taxonomy" id="945553"/>
    <lineage>
        <taxon>Eukaryota</taxon>
        <taxon>Fungi</taxon>
        <taxon>Dikarya</taxon>
        <taxon>Basidiomycota</taxon>
        <taxon>Agaricomycotina</taxon>
        <taxon>Agaricomycetes</taxon>
        <taxon>Agaricomycetidae</taxon>
        <taxon>Agaricales</taxon>
        <taxon>Agaricineae</taxon>
        <taxon>Strophariaceae</taxon>
        <taxon>Hypholoma</taxon>
    </lineage>
</organism>
<dbReference type="Proteomes" id="UP000054270">
    <property type="component" value="Unassembled WGS sequence"/>
</dbReference>
<protein>
    <submittedName>
        <fullName evidence="1">Uncharacterized protein</fullName>
    </submittedName>
</protein>
<evidence type="ECO:0000313" key="1">
    <source>
        <dbReference type="EMBL" id="KJA17098.1"/>
    </source>
</evidence>
<accession>A0A0D2M1T1</accession>
<proteinExistence type="predicted"/>
<reference evidence="2" key="1">
    <citation type="submission" date="2014-04" db="EMBL/GenBank/DDBJ databases">
        <title>Evolutionary Origins and Diversification of the Mycorrhizal Mutualists.</title>
        <authorList>
            <consortium name="DOE Joint Genome Institute"/>
            <consortium name="Mycorrhizal Genomics Consortium"/>
            <person name="Kohler A."/>
            <person name="Kuo A."/>
            <person name="Nagy L.G."/>
            <person name="Floudas D."/>
            <person name="Copeland A."/>
            <person name="Barry K.W."/>
            <person name="Cichocki N."/>
            <person name="Veneault-Fourrey C."/>
            <person name="LaButti K."/>
            <person name="Lindquist E.A."/>
            <person name="Lipzen A."/>
            <person name="Lundell T."/>
            <person name="Morin E."/>
            <person name="Murat C."/>
            <person name="Riley R."/>
            <person name="Ohm R."/>
            <person name="Sun H."/>
            <person name="Tunlid A."/>
            <person name="Henrissat B."/>
            <person name="Grigoriev I.V."/>
            <person name="Hibbett D.S."/>
            <person name="Martin F."/>
        </authorList>
    </citation>
    <scope>NUCLEOTIDE SEQUENCE [LARGE SCALE GENOMIC DNA]</scope>
    <source>
        <strain evidence="2">FD-334 SS-4</strain>
    </source>
</reference>
<dbReference type="EMBL" id="KN817609">
    <property type="protein sequence ID" value="KJA17098.1"/>
    <property type="molecule type" value="Genomic_DNA"/>
</dbReference>
<name>A0A0D2M1T1_HYPSF</name>
<sequence length="200" mass="22006">MPRRPESITCTPDESRFCTASPAPFLSVSFPHSLSIGRSHPSSRTLLPWPSPLPRHATAPSPAQAVRNLTGEHTHARLARNACTPDPHRTHMHAHTRAPWIAAPPTAAAHNDAVIHTARGAYVCPVSWISGDCCTTQRRWVRSDLFPLLCRPSARFSGSTALLAPRLRLHRLHNPISYSLARLRCVYACPSPHPAPLRSI</sequence>